<evidence type="ECO:0000256" key="7">
    <source>
        <dbReference type="ARBA" id="ARBA00023237"/>
    </source>
</evidence>
<evidence type="ECO:0000256" key="5">
    <source>
        <dbReference type="ARBA" id="ARBA00022729"/>
    </source>
</evidence>
<sequence>MVESGNKGYFGSIDCNNALQNMVLRNITFRNNACNSDYGGETCLWLTKTTTITFEKCNFINNFAKKSPSSRAQKPDGNKYFSGDGGGMQYGFSSSINNVNMVFRDNKAVRHGGALAIQTIQAVEIIDCLFENNIADYKSANSEMLAINNYFNLKAEGRGGAIYLNRSFSYGNNDYKMKSAKIEGCTFIQNKASDGYAIYIEGEDTGTTFVINQNTFIDNYNENTLSSEKSVISSEIYDLYEGKVVESNNFTLTNPNIIVKPLVYANHSGIPPQTPSASPIITGADMGTSTSLGNQNNIPFECPVDRGSIKVSLSCSTCKVTSGIYFIAYFEKQKITKVEFDPREIFNGETIQFFVKESVVYNEGNRSLSFNSGSRIILFEKDKTENNLKCYVPLSEIVIEDNE</sequence>
<proteinExistence type="predicted"/>
<keyword evidence="9" id="KW-1185">Reference proteome</keyword>
<dbReference type="InterPro" id="IPR003368">
    <property type="entry name" value="POMP_repeat"/>
</dbReference>
<name>A0ABR2HKB3_9EUKA</name>
<comment type="subcellular location">
    <subcellularLocation>
        <location evidence="1">Cell envelope</location>
    </subcellularLocation>
    <subcellularLocation>
        <location evidence="2">Cell outer membrane</location>
    </subcellularLocation>
    <subcellularLocation>
        <location evidence="3">Secreted</location>
    </subcellularLocation>
</comment>
<dbReference type="InterPro" id="IPR011050">
    <property type="entry name" value="Pectin_lyase_fold/virulence"/>
</dbReference>
<dbReference type="EMBL" id="JAPFFF010000027">
    <property type="protein sequence ID" value="KAK8848039.1"/>
    <property type="molecule type" value="Genomic_DNA"/>
</dbReference>
<evidence type="ECO:0000256" key="2">
    <source>
        <dbReference type="ARBA" id="ARBA00004442"/>
    </source>
</evidence>
<accession>A0ABR2HKB3</accession>
<evidence type="ECO:0000256" key="6">
    <source>
        <dbReference type="ARBA" id="ARBA00023136"/>
    </source>
</evidence>
<keyword evidence="6" id="KW-0472">Membrane</keyword>
<evidence type="ECO:0000256" key="1">
    <source>
        <dbReference type="ARBA" id="ARBA00004196"/>
    </source>
</evidence>
<reference evidence="8 9" key="1">
    <citation type="submission" date="2024-04" db="EMBL/GenBank/DDBJ databases">
        <title>Tritrichomonas musculus Genome.</title>
        <authorList>
            <person name="Alves-Ferreira E."/>
            <person name="Grigg M."/>
            <person name="Lorenzi H."/>
            <person name="Galac M."/>
        </authorList>
    </citation>
    <scope>NUCLEOTIDE SEQUENCE [LARGE SCALE GENOMIC DNA]</scope>
    <source>
        <strain evidence="8 9">EAF2021</strain>
    </source>
</reference>
<dbReference type="SUPFAM" id="SSF51126">
    <property type="entry name" value="Pectin lyase-like"/>
    <property type="match status" value="1"/>
</dbReference>
<comment type="caution">
    <text evidence="8">The sequence shown here is derived from an EMBL/GenBank/DDBJ whole genome shotgun (WGS) entry which is preliminary data.</text>
</comment>
<protein>
    <submittedName>
        <fullName evidence="8">Protein polyglutamylation</fullName>
    </submittedName>
</protein>
<dbReference type="Proteomes" id="UP001470230">
    <property type="component" value="Unassembled WGS sequence"/>
</dbReference>
<gene>
    <name evidence="8" type="ORF">M9Y10_019093</name>
</gene>
<dbReference type="Pfam" id="PF02415">
    <property type="entry name" value="Chlam_PMP"/>
    <property type="match status" value="1"/>
</dbReference>
<evidence type="ECO:0000313" key="8">
    <source>
        <dbReference type="EMBL" id="KAK8848039.1"/>
    </source>
</evidence>
<keyword evidence="4" id="KW-0964">Secreted</keyword>
<keyword evidence="7" id="KW-0998">Cell outer membrane</keyword>
<keyword evidence="5" id="KW-0732">Signal</keyword>
<organism evidence="8 9">
    <name type="scientific">Tritrichomonas musculus</name>
    <dbReference type="NCBI Taxonomy" id="1915356"/>
    <lineage>
        <taxon>Eukaryota</taxon>
        <taxon>Metamonada</taxon>
        <taxon>Parabasalia</taxon>
        <taxon>Tritrichomonadida</taxon>
        <taxon>Tritrichomonadidae</taxon>
        <taxon>Tritrichomonas</taxon>
    </lineage>
</organism>
<evidence type="ECO:0000256" key="3">
    <source>
        <dbReference type="ARBA" id="ARBA00004613"/>
    </source>
</evidence>
<evidence type="ECO:0000256" key="4">
    <source>
        <dbReference type="ARBA" id="ARBA00022525"/>
    </source>
</evidence>
<evidence type="ECO:0000313" key="9">
    <source>
        <dbReference type="Proteomes" id="UP001470230"/>
    </source>
</evidence>